<dbReference type="PANTHER" id="PTHR43566">
    <property type="entry name" value="CONSERVED PROTEIN"/>
    <property type="match status" value="1"/>
</dbReference>
<evidence type="ECO:0000313" key="3">
    <source>
        <dbReference type="EMBL" id="MBG6123011.1"/>
    </source>
</evidence>
<dbReference type="InterPro" id="IPR041682">
    <property type="entry name" value="AAA_14"/>
</dbReference>
<evidence type="ECO:0000313" key="4">
    <source>
        <dbReference type="Proteomes" id="UP000658613"/>
    </source>
</evidence>
<dbReference type="EMBL" id="JADOUE010000001">
    <property type="protein sequence ID" value="MBG6123011.1"/>
    <property type="molecule type" value="Genomic_DNA"/>
</dbReference>
<reference evidence="3" key="1">
    <citation type="submission" date="2020-11" db="EMBL/GenBank/DDBJ databases">
        <title>Sequencing the genomes of 1000 actinobacteria strains.</title>
        <authorList>
            <person name="Klenk H.-P."/>
        </authorList>
    </citation>
    <scope>NUCLEOTIDE SEQUENCE</scope>
    <source>
        <strain evidence="3">DSM 45632</strain>
    </source>
</reference>
<dbReference type="Pfam" id="PF13173">
    <property type="entry name" value="AAA_14"/>
    <property type="match status" value="1"/>
</dbReference>
<gene>
    <name evidence="3" type="ORF">IW254_001980</name>
</gene>
<dbReference type="Pfam" id="PF13635">
    <property type="entry name" value="DUF4143"/>
    <property type="match status" value="1"/>
</dbReference>
<evidence type="ECO:0000259" key="1">
    <source>
        <dbReference type="Pfam" id="PF13173"/>
    </source>
</evidence>
<dbReference type="InterPro" id="IPR027417">
    <property type="entry name" value="P-loop_NTPase"/>
</dbReference>
<evidence type="ECO:0000259" key="2">
    <source>
        <dbReference type="Pfam" id="PF13635"/>
    </source>
</evidence>
<accession>A0A931E4L6</accession>
<name>A0A931E4L6_9CORY</name>
<dbReference type="SUPFAM" id="SSF52540">
    <property type="entry name" value="P-loop containing nucleoside triphosphate hydrolases"/>
    <property type="match status" value="1"/>
</dbReference>
<dbReference type="Proteomes" id="UP000658613">
    <property type="component" value="Unassembled WGS sequence"/>
</dbReference>
<proteinExistence type="predicted"/>
<dbReference type="PANTHER" id="PTHR43566:SF2">
    <property type="entry name" value="DUF4143 DOMAIN-CONTAINING PROTEIN"/>
    <property type="match status" value="1"/>
</dbReference>
<comment type="caution">
    <text evidence="3">The sequence shown here is derived from an EMBL/GenBank/DDBJ whole genome shotgun (WGS) entry which is preliminary data.</text>
</comment>
<keyword evidence="4" id="KW-1185">Reference proteome</keyword>
<organism evidence="3 4">
    <name type="scientific">Corynebacterium aquatimens</name>
    <dbReference type="NCBI Taxonomy" id="1190508"/>
    <lineage>
        <taxon>Bacteria</taxon>
        <taxon>Bacillati</taxon>
        <taxon>Actinomycetota</taxon>
        <taxon>Actinomycetes</taxon>
        <taxon>Mycobacteriales</taxon>
        <taxon>Corynebacteriaceae</taxon>
        <taxon>Corynebacterium</taxon>
    </lineage>
</organism>
<sequence>MRGWWGVLLFSNPNSHILLDDPGRFISTIPAGSRRRFRQVYLDDPGRFVYFRSMETYRPRIVDELLRAYLEASPAVFLAGARATGKTTTALQASSSWVQLDREGPDIADVAAINPSAILEGETPRLLDEWQLAPNLWGAVRRAVDENPHPGRFILSGSAWPDSSTIKHPGAGRILTLVMRPMTLFETGDSAGSFSLSRLFAGEDPVDGSELSPHSVGDIARLITRGGWPSWVDRDSSVAELMMGGYLDNLAENEFPFIGGPRRSPQRFLHFVRAYASLTAHPAPLTTVQERLGEDGYKVGEKFASMFHEFASRMYLIEDQPPWAPARRSKSRLVATPKRHLVDPSLAASAMGASHDAVVLDPRTLGFLFESLVLRDVRVYSQPLRGTAFHYRSKDGTAEIDIVIELRDGRWVGIEVKLSPKSAIEAAPRLKQVAESIKRPPEGLLLVTPTGATAQVDDRTWVVPIGLLGP</sequence>
<dbReference type="InterPro" id="IPR025420">
    <property type="entry name" value="DUF4143"/>
</dbReference>
<feature type="domain" description="DUF4143" evidence="2">
    <location>
        <begin position="261"/>
        <end position="419"/>
    </location>
</feature>
<feature type="domain" description="AAA" evidence="1">
    <location>
        <begin position="74"/>
        <end position="186"/>
    </location>
</feature>
<protein>
    <submittedName>
        <fullName evidence="3">AAA+ superfamily ATPase</fullName>
    </submittedName>
</protein>
<dbReference type="AlphaFoldDB" id="A0A931E4L6"/>